<protein>
    <submittedName>
        <fullName evidence="9 10">Cytochrome</fullName>
    </submittedName>
</protein>
<dbReference type="FunFam" id="1.10.630.10:FF:000018">
    <property type="entry name" value="Cytochrome P450 monooxygenase"/>
    <property type="match status" value="1"/>
</dbReference>
<dbReference type="SUPFAM" id="SSF48264">
    <property type="entry name" value="Cytochrome P450"/>
    <property type="match status" value="1"/>
</dbReference>
<dbReference type="InterPro" id="IPR017972">
    <property type="entry name" value="Cyt_P450_CS"/>
</dbReference>
<keyword evidence="5 8" id="KW-0560">Oxidoreductase</keyword>
<evidence type="ECO:0000256" key="1">
    <source>
        <dbReference type="ARBA" id="ARBA00001971"/>
    </source>
</evidence>
<dbReference type="AlphaFoldDB" id="A0A7I7WEL9"/>
<evidence type="ECO:0000256" key="6">
    <source>
        <dbReference type="ARBA" id="ARBA00023004"/>
    </source>
</evidence>
<dbReference type="PRINTS" id="PR00385">
    <property type="entry name" value="P450"/>
</dbReference>
<evidence type="ECO:0000256" key="5">
    <source>
        <dbReference type="ARBA" id="ARBA00023002"/>
    </source>
</evidence>
<evidence type="ECO:0000256" key="2">
    <source>
        <dbReference type="ARBA" id="ARBA00010617"/>
    </source>
</evidence>
<reference evidence="9 12" key="2">
    <citation type="journal article" date="2019" name="Emerg. Microbes Infect.">
        <title>Comprehensive subspecies identification of 175 nontuberculous mycobacteria species based on 7547 genomic profiles.</title>
        <authorList>
            <person name="Matsumoto Y."/>
            <person name="Kinjo T."/>
            <person name="Motooka D."/>
            <person name="Nabeya D."/>
            <person name="Jung N."/>
            <person name="Uechi K."/>
            <person name="Horii T."/>
            <person name="Iida T."/>
            <person name="Fujita J."/>
            <person name="Nakamura S."/>
        </authorList>
    </citation>
    <scope>NUCLEOTIDE SEQUENCE [LARGE SCALE GENOMIC DNA]</scope>
    <source>
        <strain evidence="9 12">JCM 12687</strain>
        <plasmid evidence="9">pJCM12687</plasmid>
    </source>
</reference>
<dbReference type="GO" id="GO:0036199">
    <property type="term" value="F:cholest-4-en-3-one 26-monooxygenase activity"/>
    <property type="evidence" value="ECO:0007669"/>
    <property type="project" value="TreeGrafter"/>
</dbReference>
<keyword evidence="3 8" id="KW-0349">Heme</keyword>
<name>A0A7I7WEL9_9MYCO</name>
<dbReference type="Pfam" id="PF00067">
    <property type="entry name" value="p450"/>
    <property type="match status" value="1"/>
</dbReference>
<dbReference type="PANTHER" id="PTHR46696">
    <property type="entry name" value="P450, PUTATIVE (EUROFUNG)-RELATED"/>
    <property type="match status" value="1"/>
</dbReference>
<keyword evidence="7 8" id="KW-0503">Monooxygenase</keyword>
<dbReference type="EMBL" id="MVHM01000020">
    <property type="protein sequence ID" value="ORA33126.1"/>
    <property type="molecule type" value="Genomic_DNA"/>
</dbReference>
<dbReference type="RefSeq" id="WP_083133718.1">
    <property type="nucleotide sequence ID" value="NZ_AP022607.1"/>
</dbReference>
<geneLocation type="plasmid" evidence="9 12">
    <name>pJCM12687</name>
</geneLocation>
<dbReference type="PRINTS" id="PR00359">
    <property type="entry name" value="BP450"/>
</dbReference>
<reference evidence="10 11" key="1">
    <citation type="submission" date="2016-12" db="EMBL/GenBank/DDBJ databases">
        <title>The new phylogeny of genus Mycobacterium.</title>
        <authorList>
            <person name="Tortoli E."/>
            <person name="Trovato A."/>
            <person name="Cirillo D.M."/>
        </authorList>
    </citation>
    <scope>NUCLEOTIDE SEQUENCE [LARGE SCALE GENOMIC DNA]</scope>
    <source>
        <strain evidence="10 11">DSM 44624</strain>
    </source>
</reference>
<dbReference type="OrthoDB" id="502624at2"/>
<reference evidence="9" key="3">
    <citation type="submission" date="2020-02" db="EMBL/GenBank/DDBJ databases">
        <authorList>
            <person name="Matsumoto Y."/>
            <person name="Kinjo T."/>
            <person name="Motooka D."/>
            <person name="Nabeya D."/>
            <person name="Jung N."/>
            <person name="Uechi K."/>
            <person name="Horii T."/>
            <person name="Iida T."/>
            <person name="Fujita J."/>
            <person name="Nakamura S."/>
        </authorList>
    </citation>
    <scope>NUCLEOTIDE SEQUENCE</scope>
    <source>
        <strain evidence="9">JCM 12687</strain>
        <plasmid evidence="9">pJCM12687</plasmid>
    </source>
</reference>
<evidence type="ECO:0000256" key="4">
    <source>
        <dbReference type="ARBA" id="ARBA00022723"/>
    </source>
</evidence>
<comment type="similarity">
    <text evidence="2 8">Belongs to the cytochrome P450 family.</text>
</comment>
<keyword evidence="4 8" id="KW-0479">Metal-binding</keyword>
<sequence length="439" mass="49136">MADFDSIDFFSDPSVVENPYPYFEHLRSSCPAFREPHHGVVAVTGYDDVLAVYRDTDTFSSVNAAVGPFPPLPFAPEGDNISALIESHRHQFPWGSENLVCFDPPQHTQHRALLNGVFTPKRLKENEDFMWGLADRLLDEFIADGRCDFVQAYGRPFPLLVIADLLGVPEADHATFRRWFGADMGSRQGSDGTITINPSAELDRWFTTYIEERRREPRCDILTELATATFADGSSPEVTDIVHLASSLFFAGHETTARLLANSLQVLAEQPQLQAALRDHRERIPNFVEEMLRIESPIKSHFRLTRVATEIGGVELAPGTTVMLLPGAANRDPGRFECPAEFRSHRRNVRQHLAFGRGVHSCPGAPLARIEARVSLECILDRMADIRICEAHHGPADNRRYAYSPDYILRGLTALHLEFTPGEPIMIQVQKPTRTGRGG</sequence>
<dbReference type="Proteomes" id="UP000467379">
    <property type="component" value="Plasmid pJCM12687"/>
</dbReference>
<evidence type="ECO:0000313" key="11">
    <source>
        <dbReference type="Proteomes" id="UP000192441"/>
    </source>
</evidence>
<organism evidence="10 11">
    <name type="scientific">Mycobacterium branderi</name>
    <dbReference type="NCBI Taxonomy" id="43348"/>
    <lineage>
        <taxon>Bacteria</taxon>
        <taxon>Bacillati</taxon>
        <taxon>Actinomycetota</taxon>
        <taxon>Actinomycetes</taxon>
        <taxon>Mycobacteriales</taxon>
        <taxon>Mycobacteriaceae</taxon>
        <taxon>Mycobacterium</taxon>
    </lineage>
</organism>
<keyword evidence="12" id="KW-1185">Reference proteome</keyword>
<evidence type="ECO:0000256" key="3">
    <source>
        <dbReference type="ARBA" id="ARBA00022617"/>
    </source>
</evidence>
<dbReference type="InterPro" id="IPR002397">
    <property type="entry name" value="Cyt_P450_B"/>
</dbReference>
<dbReference type="InterPro" id="IPR036396">
    <property type="entry name" value="Cyt_P450_sf"/>
</dbReference>
<dbReference type="EMBL" id="AP022607">
    <property type="protein sequence ID" value="BBZ15362.1"/>
    <property type="molecule type" value="Genomic_DNA"/>
</dbReference>
<evidence type="ECO:0000313" key="12">
    <source>
        <dbReference type="Proteomes" id="UP000467379"/>
    </source>
</evidence>
<gene>
    <name evidence="10" type="ORF">BST20_22960</name>
    <name evidence="9" type="ORF">MBRA_55570</name>
</gene>
<evidence type="ECO:0000313" key="9">
    <source>
        <dbReference type="EMBL" id="BBZ15362.1"/>
    </source>
</evidence>
<dbReference type="InterPro" id="IPR001128">
    <property type="entry name" value="Cyt_P450"/>
</dbReference>
<keyword evidence="9" id="KW-0614">Plasmid</keyword>
<keyword evidence="6 8" id="KW-0408">Iron</keyword>
<evidence type="ECO:0000256" key="8">
    <source>
        <dbReference type="RuleBase" id="RU000461"/>
    </source>
</evidence>
<evidence type="ECO:0000256" key="7">
    <source>
        <dbReference type="ARBA" id="ARBA00023033"/>
    </source>
</evidence>
<dbReference type="Gene3D" id="1.10.630.10">
    <property type="entry name" value="Cytochrome P450"/>
    <property type="match status" value="1"/>
</dbReference>
<proteinExistence type="inferred from homology"/>
<evidence type="ECO:0000313" key="10">
    <source>
        <dbReference type="EMBL" id="ORA33126.1"/>
    </source>
</evidence>
<dbReference type="PROSITE" id="PS00086">
    <property type="entry name" value="CYTOCHROME_P450"/>
    <property type="match status" value="1"/>
</dbReference>
<comment type="cofactor">
    <cofactor evidence="1">
        <name>heme</name>
        <dbReference type="ChEBI" id="CHEBI:30413"/>
    </cofactor>
</comment>
<dbReference type="GO" id="GO:0008395">
    <property type="term" value="F:steroid hydroxylase activity"/>
    <property type="evidence" value="ECO:0007669"/>
    <property type="project" value="TreeGrafter"/>
</dbReference>
<dbReference type="GO" id="GO:0005506">
    <property type="term" value="F:iron ion binding"/>
    <property type="evidence" value="ECO:0007669"/>
    <property type="project" value="InterPro"/>
</dbReference>
<dbReference type="Proteomes" id="UP000192441">
    <property type="component" value="Unassembled WGS sequence"/>
</dbReference>
<accession>A0A7I7WEL9</accession>
<dbReference type="GO" id="GO:0020037">
    <property type="term" value="F:heme binding"/>
    <property type="evidence" value="ECO:0007669"/>
    <property type="project" value="InterPro"/>
</dbReference>
<dbReference type="PANTHER" id="PTHR46696:SF4">
    <property type="entry name" value="BIOTIN BIOSYNTHESIS CYTOCHROME P450"/>
    <property type="match status" value="1"/>
</dbReference>
<dbReference type="GO" id="GO:0006707">
    <property type="term" value="P:cholesterol catabolic process"/>
    <property type="evidence" value="ECO:0007669"/>
    <property type="project" value="TreeGrafter"/>
</dbReference>